<dbReference type="Proteomes" id="UP000470246">
    <property type="component" value="Unassembled WGS sequence"/>
</dbReference>
<protein>
    <submittedName>
        <fullName evidence="3">SgcJ/EcaC family oxidoreductase</fullName>
    </submittedName>
</protein>
<dbReference type="InterPro" id="IPR027843">
    <property type="entry name" value="DUF4440"/>
</dbReference>
<sequence length="188" mass="20311">MPTCTAPSSPSARVGRSARPDHYRHSCPRSFEGVELTAAHPHDAQIRALYASFLDGWNRRSGAAVAAGFTDDGDIVGFDGSHHRGRLSIAADLRQVFGNHPTPTYVGVVRSVRPMAPGVAVLLAHAGMVPPGGDDFDPRLHVVHTLVAVDEDGRWRISLLQSTPARWHQHPEAREALTEELRGLLAAP</sequence>
<evidence type="ECO:0000313" key="4">
    <source>
        <dbReference type="Proteomes" id="UP000470246"/>
    </source>
</evidence>
<dbReference type="AlphaFoldDB" id="A0A7K3W2B3"/>
<keyword evidence="4" id="KW-1185">Reference proteome</keyword>
<gene>
    <name evidence="3" type="ORF">GCU56_12855</name>
</gene>
<evidence type="ECO:0000256" key="1">
    <source>
        <dbReference type="SAM" id="MobiDB-lite"/>
    </source>
</evidence>
<comment type="caution">
    <text evidence="3">The sequence shown here is derived from an EMBL/GenBank/DDBJ whole genome shotgun (WGS) entry which is preliminary data.</text>
</comment>
<dbReference type="SUPFAM" id="SSF54427">
    <property type="entry name" value="NTF2-like"/>
    <property type="match status" value="1"/>
</dbReference>
<feature type="region of interest" description="Disordered" evidence="1">
    <location>
        <begin position="1"/>
        <end position="22"/>
    </location>
</feature>
<dbReference type="InterPro" id="IPR032710">
    <property type="entry name" value="NTF2-like_dom_sf"/>
</dbReference>
<dbReference type="EMBL" id="JAAGWF010000012">
    <property type="protein sequence ID" value="NEK58758.1"/>
    <property type="molecule type" value="Genomic_DNA"/>
</dbReference>
<feature type="compositionally biased region" description="Polar residues" evidence="1">
    <location>
        <begin position="1"/>
        <end position="11"/>
    </location>
</feature>
<reference evidence="3 4" key="1">
    <citation type="submission" date="2020-02" db="EMBL/GenBank/DDBJ databases">
        <title>Geodermatophilus sabuli CPCC 205279 I12A-02694.</title>
        <authorList>
            <person name="Jiang Z."/>
        </authorList>
    </citation>
    <scope>NUCLEOTIDE SEQUENCE [LARGE SCALE GENOMIC DNA]</scope>
    <source>
        <strain evidence="3 4">I12A-02694</strain>
    </source>
</reference>
<dbReference type="Pfam" id="PF14534">
    <property type="entry name" value="DUF4440"/>
    <property type="match status" value="1"/>
</dbReference>
<name>A0A7K3W2B3_9ACTN</name>
<evidence type="ECO:0000259" key="2">
    <source>
        <dbReference type="Pfam" id="PF14534"/>
    </source>
</evidence>
<evidence type="ECO:0000313" key="3">
    <source>
        <dbReference type="EMBL" id="NEK58758.1"/>
    </source>
</evidence>
<dbReference type="Gene3D" id="3.10.450.50">
    <property type="match status" value="1"/>
</dbReference>
<feature type="domain" description="DUF4440" evidence="2">
    <location>
        <begin position="46"/>
        <end position="157"/>
    </location>
</feature>
<dbReference type="NCBIfam" id="TIGR02246">
    <property type="entry name" value="SgcJ/EcaC family oxidoreductase"/>
    <property type="match status" value="1"/>
</dbReference>
<proteinExistence type="predicted"/>
<accession>A0A7K3W2B3</accession>
<organism evidence="3 4">
    <name type="scientific">Geodermatophilus sabuli</name>
    <dbReference type="NCBI Taxonomy" id="1564158"/>
    <lineage>
        <taxon>Bacteria</taxon>
        <taxon>Bacillati</taxon>
        <taxon>Actinomycetota</taxon>
        <taxon>Actinomycetes</taxon>
        <taxon>Geodermatophilales</taxon>
        <taxon>Geodermatophilaceae</taxon>
        <taxon>Geodermatophilus</taxon>
    </lineage>
</organism>
<dbReference type="InterPro" id="IPR011944">
    <property type="entry name" value="Steroid_delta5-4_isomerase"/>
</dbReference>